<name>A0AAE0G085_9CHLO</name>
<keyword evidence="3" id="KW-0106">Calcium</keyword>
<keyword evidence="6" id="KW-0274">FAD</keyword>
<comment type="function">
    <text evidence="6">Converts proline to delta-1-pyrroline-5-carboxylate.</text>
</comment>
<comment type="similarity">
    <text evidence="1 6">Belongs to the proline oxidase family.</text>
</comment>
<comment type="caution">
    <text evidence="8">The sequence shown here is derived from an EMBL/GenBank/DDBJ whole genome shotgun (WGS) entry which is preliminary data.</text>
</comment>
<evidence type="ECO:0000259" key="7">
    <source>
        <dbReference type="PROSITE" id="PS50222"/>
    </source>
</evidence>
<evidence type="ECO:0000256" key="6">
    <source>
        <dbReference type="RuleBase" id="RU364054"/>
    </source>
</evidence>
<dbReference type="InterPro" id="IPR029041">
    <property type="entry name" value="FAD-linked_oxidoreductase-like"/>
</dbReference>
<dbReference type="InterPro" id="IPR018247">
    <property type="entry name" value="EF_Hand_1_Ca_BS"/>
</dbReference>
<dbReference type="SMART" id="SM00054">
    <property type="entry name" value="EFh"/>
    <property type="match status" value="2"/>
</dbReference>
<evidence type="ECO:0000256" key="4">
    <source>
        <dbReference type="ARBA" id="ARBA00023002"/>
    </source>
</evidence>
<dbReference type="Gene3D" id="3.20.20.220">
    <property type="match status" value="1"/>
</dbReference>
<dbReference type="PROSITE" id="PS00018">
    <property type="entry name" value="EF_HAND_1"/>
    <property type="match status" value="1"/>
</dbReference>
<comment type="catalytic activity">
    <reaction evidence="6">
        <text>L-proline + a quinone = (S)-1-pyrroline-5-carboxylate + a quinol + H(+)</text>
        <dbReference type="Rhea" id="RHEA:23784"/>
        <dbReference type="ChEBI" id="CHEBI:15378"/>
        <dbReference type="ChEBI" id="CHEBI:17388"/>
        <dbReference type="ChEBI" id="CHEBI:24646"/>
        <dbReference type="ChEBI" id="CHEBI:60039"/>
        <dbReference type="ChEBI" id="CHEBI:132124"/>
        <dbReference type="EC" id="1.5.5.2"/>
    </reaction>
</comment>
<evidence type="ECO:0000256" key="2">
    <source>
        <dbReference type="ARBA" id="ARBA00012695"/>
    </source>
</evidence>
<dbReference type="GO" id="GO:0004657">
    <property type="term" value="F:proline dehydrogenase activity"/>
    <property type="evidence" value="ECO:0007669"/>
    <property type="project" value="UniProtKB-EC"/>
</dbReference>
<evidence type="ECO:0000313" key="8">
    <source>
        <dbReference type="EMBL" id="KAK3268958.1"/>
    </source>
</evidence>
<protein>
    <recommendedName>
        <fullName evidence="2 6">Proline dehydrogenase</fullName>
        <ecNumber evidence="2 6">1.5.5.2</ecNumber>
    </recommendedName>
</protein>
<dbReference type="GO" id="GO:0005739">
    <property type="term" value="C:mitochondrion"/>
    <property type="evidence" value="ECO:0007669"/>
    <property type="project" value="TreeGrafter"/>
</dbReference>
<dbReference type="Proteomes" id="UP001190700">
    <property type="component" value="Unassembled WGS sequence"/>
</dbReference>
<keyword evidence="5 6" id="KW-0642">Proline metabolism</keyword>
<dbReference type="GO" id="GO:0005509">
    <property type="term" value="F:calcium ion binding"/>
    <property type="evidence" value="ECO:0007669"/>
    <property type="project" value="InterPro"/>
</dbReference>
<dbReference type="SUPFAM" id="SSF47473">
    <property type="entry name" value="EF-hand"/>
    <property type="match status" value="1"/>
</dbReference>
<reference evidence="8 9" key="1">
    <citation type="journal article" date="2015" name="Genome Biol. Evol.">
        <title>Comparative Genomics of a Bacterivorous Green Alga Reveals Evolutionary Causalities and Consequences of Phago-Mixotrophic Mode of Nutrition.</title>
        <authorList>
            <person name="Burns J.A."/>
            <person name="Paasch A."/>
            <person name="Narechania A."/>
            <person name="Kim E."/>
        </authorList>
    </citation>
    <scope>NUCLEOTIDE SEQUENCE [LARGE SCALE GENOMIC DNA]</scope>
    <source>
        <strain evidence="8 9">PLY_AMNH</strain>
    </source>
</reference>
<evidence type="ECO:0000256" key="5">
    <source>
        <dbReference type="ARBA" id="ARBA00023062"/>
    </source>
</evidence>
<feature type="domain" description="EF-hand" evidence="7">
    <location>
        <begin position="116"/>
        <end position="151"/>
    </location>
</feature>
<dbReference type="Pfam" id="PF00036">
    <property type="entry name" value="EF-hand_1"/>
    <property type="match status" value="1"/>
</dbReference>
<dbReference type="InterPro" id="IPR002872">
    <property type="entry name" value="Proline_DH_dom"/>
</dbReference>
<dbReference type="CDD" id="cd00051">
    <property type="entry name" value="EFh"/>
    <property type="match status" value="1"/>
</dbReference>
<dbReference type="PANTHER" id="PTHR13914">
    <property type="entry name" value="PROLINE OXIDASE"/>
    <property type="match status" value="1"/>
</dbReference>
<dbReference type="InterPro" id="IPR002048">
    <property type="entry name" value="EF_hand_dom"/>
</dbReference>
<gene>
    <name evidence="8" type="ORF">CYMTET_22569</name>
</gene>
<dbReference type="GO" id="GO:0010133">
    <property type="term" value="P:L-proline catabolic process to L-glutamate"/>
    <property type="evidence" value="ECO:0007669"/>
    <property type="project" value="TreeGrafter"/>
</dbReference>
<organism evidence="8 9">
    <name type="scientific">Cymbomonas tetramitiformis</name>
    <dbReference type="NCBI Taxonomy" id="36881"/>
    <lineage>
        <taxon>Eukaryota</taxon>
        <taxon>Viridiplantae</taxon>
        <taxon>Chlorophyta</taxon>
        <taxon>Pyramimonadophyceae</taxon>
        <taxon>Pyramimonadales</taxon>
        <taxon>Pyramimonadaceae</taxon>
        <taxon>Cymbomonas</taxon>
    </lineage>
</organism>
<dbReference type="InterPro" id="IPR011992">
    <property type="entry name" value="EF-hand-dom_pair"/>
</dbReference>
<evidence type="ECO:0000256" key="1">
    <source>
        <dbReference type="ARBA" id="ARBA00005869"/>
    </source>
</evidence>
<keyword evidence="9" id="KW-1185">Reference proteome</keyword>
<dbReference type="Pfam" id="PF01619">
    <property type="entry name" value="Pro_dh"/>
    <property type="match status" value="1"/>
</dbReference>
<dbReference type="EC" id="1.5.5.2" evidence="2 6"/>
<keyword evidence="6" id="KW-0285">Flavoprotein</keyword>
<sequence length="416" mass="47598">MAFFFVQECAFDTGAFQERYEGVESARVYDYQSEVECDKNAEIFEYAIRAVHDVSPDGFAAIKVTALGNPALLERWSAALVEIRRLFEKMDKEGNGKITLDEFLEAWNNLFVHEEYTHERLKEIFSKFDKDGTGKIDPIEWTSTLRPELMYQMAKTCKHHGPFAEAALNKEETMLMNNTFARIRKLVVLAEELDVRLMIDAEHSYFQPAIDNIVLDLQREFNRSAPRIFNTFQCYLKETDAKVDEHILRTELEGFHFAAKIVRGAYMVLERQRALDMGYPSPIQDTIVDTHACYDRTVQKIMRRSAVQRGSSKANVLVATHNQKSVEGAVKVMNDAGLDPATSGVSFGQLLGMSDHLTFPLGQAGYRAYKYVPYGPIHEVLPYLVRRAQENSDFLGGVTKERAMLFSELLRRLRPF</sequence>
<evidence type="ECO:0000256" key="3">
    <source>
        <dbReference type="ARBA" id="ARBA00022837"/>
    </source>
</evidence>
<dbReference type="EMBL" id="LGRX02011448">
    <property type="protein sequence ID" value="KAK3268958.1"/>
    <property type="molecule type" value="Genomic_DNA"/>
</dbReference>
<dbReference type="PROSITE" id="PS50222">
    <property type="entry name" value="EF_HAND_2"/>
    <property type="match status" value="2"/>
</dbReference>
<keyword evidence="4 6" id="KW-0560">Oxidoreductase</keyword>
<comment type="cofactor">
    <cofactor evidence="6">
        <name>FAD</name>
        <dbReference type="ChEBI" id="CHEBI:57692"/>
    </cofactor>
</comment>
<dbReference type="GO" id="GO:0071949">
    <property type="term" value="F:FAD binding"/>
    <property type="evidence" value="ECO:0007669"/>
    <property type="project" value="TreeGrafter"/>
</dbReference>
<evidence type="ECO:0000313" key="9">
    <source>
        <dbReference type="Proteomes" id="UP001190700"/>
    </source>
</evidence>
<dbReference type="SUPFAM" id="SSF51730">
    <property type="entry name" value="FAD-linked oxidoreductase"/>
    <property type="match status" value="1"/>
</dbReference>
<dbReference type="Pfam" id="PF13405">
    <property type="entry name" value="EF-hand_6"/>
    <property type="match status" value="1"/>
</dbReference>
<proteinExistence type="inferred from homology"/>
<dbReference type="InterPro" id="IPR015659">
    <property type="entry name" value="Proline_oxidase"/>
</dbReference>
<dbReference type="Gene3D" id="1.10.238.10">
    <property type="entry name" value="EF-hand"/>
    <property type="match status" value="1"/>
</dbReference>
<accession>A0AAE0G085</accession>
<dbReference type="AlphaFoldDB" id="A0AAE0G085"/>
<dbReference type="PANTHER" id="PTHR13914:SF0">
    <property type="entry name" value="PROLINE DEHYDROGENASE 1, MITOCHONDRIAL"/>
    <property type="match status" value="1"/>
</dbReference>
<feature type="domain" description="EF-hand" evidence="7">
    <location>
        <begin position="78"/>
        <end position="113"/>
    </location>
</feature>